<reference evidence="4" key="1">
    <citation type="submission" date="2022-11" db="EMBL/GenBank/DDBJ databases">
        <title>Hoeflea poritis sp. nov., isolated from scleractinian coral Porites lutea.</title>
        <authorList>
            <person name="Zhang G."/>
            <person name="Wei Q."/>
            <person name="Cai L."/>
        </authorList>
    </citation>
    <scope>NUCLEOTIDE SEQUENCE</scope>
    <source>
        <strain evidence="4">E7-10</strain>
    </source>
</reference>
<gene>
    <name evidence="4" type="ORF">OOZ53_03795</name>
</gene>
<dbReference type="Gene3D" id="3.40.190.170">
    <property type="entry name" value="Bacterial extracellular solute-binding protein, family 7"/>
    <property type="match status" value="1"/>
</dbReference>
<sequence>MAAIPLKFGGYQGPASVHTRGGHVFGNALSEELGGSIDFSFDSNIVERGQKASDLLSMVESGTLDACYFSSSYLASRVPELGIFDQHFIVPDRTRAYAVLDGALGLELAGLMQEKTGFAVLDFWDNGFRHISNGKGPLLAPQDCAGLQIRTLANDNHQRVFRALGFEPKTIDVRDLPAAVADGTVDAQENPLTNIYNFGLHKHHKHITLTRHLIGVAMVLFNKDAVNAWPSDFREGVQRALRKATLAQRGFAEEDDVVCAEKLIAEGVEISELGGDQRRAFVDATADEVAKTRAQFDARLIGLFDEDLAGR</sequence>
<keyword evidence="5" id="KW-1185">Reference proteome</keyword>
<keyword evidence="2" id="KW-0813">Transport</keyword>
<proteinExistence type="inferred from homology"/>
<evidence type="ECO:0000313" key="5">
    <source>
        <dbReference type="Proteomes" id="UP001148313"/>
    </source>
</evidence>
<keyword evidence="3" id="KW-0732">Signal</keyword>
<accession>A0ABT4VJX5</accession>
<comment type="caution">
    <text evidence="4">The sequence shown here is derived from an EMBL/GenBank/DDBJ whole genome shotgun (WGS) entry which is preliminary data.</text>
</comment>
<dbReference type="PANTHER" id="PTHR33376:SF7">
    <property type="entry name" value="C4-DICARBOXYLATE-BINDING PROTEIN DCTB"/>
    <property type="match status" value="1"/>
</dbReference>
<dbReference type="EMBL" id="JAPJZH010000002">
    <property type="protein sequence ID" value="MDA4844455.1"/>
    <property type="molecule type" value="Genomic_DNA"/>
</dbReference>
<dbReference type="PANTHER" id="PTHR33376">
    <property type="match status" value="1"/>
</dbReference>
<dbReference type="NCBIfam" id="NF037995">
    <property type="entry name" value="TRAP_S1"/>
    <property type="match status" value="1"/>
</dbReference>
<comment type="similarity">
    <text evidence="1">Belongs to the bacterial solute-binding protein 7 family.</text>
</comment>
<organism evidence="4 5">
    <name type="scientific">Hoeflea poritis</name>
    <dbReference type="NCBI Taxonomy" id="2993659"/>
    <lineage>
        <taxon>Bacteria</taxon>
        <taxon>Pseudomonadati</taxon>
        <taxon>Pseudomonadota</taxon>
        <taxon>Alphaproteobacteria</taxon>
        <taxon>Hyphomicrobiales</taxon>
        <taxon>Rhizobiaceae</taxon>
        <taxon>Hoeflea</taxon>
    </lineage>
</organism>
<evidence type="ECO:0000256" key="2">
    <source>
        <dbReference type="ARBA" id="ARBA00022448"/>
    </source>
</evidence>
<dbReference type="InterPro" id="IPR038404">
    <property type="entry name" value="TRAP_DctP_sf"/>
</dbReference>
<evidence type="ECO:0000256" key="3">
    <source>
        <dbReference type="ARBA" id="ARBA00022729"/>
    </source>
</evidence>
<dbReference type="Pfam" id="PF03480">
    <property type="entry name" value="DctP"/>
    <property type="match status" value="1"/>
</dbReference>
<dbReference type="CDD" id="cd13603">
    <property type="entry name" value="PBP2_TRAP_Siap_TeaA_like"/>
    <property type="match status" value="1"/>
</dbReference>
<evidence type="ECO:0000256" key="1">
    <source>
        <dbReference type="ARBA" id="ARBA00009023"/>
    </source>
</evidence>
<dbReference type="Proteomes" id="UP001148313">
    <property type="component" value="Unassembled WGS sequence"/>
</dbReference>
<protein>
    <submittedName>
        <fullName evidence="4">TRAP transporter substrate-binding protein</fullName>
    </submittedName>
</protein>
<evidence type="ECO:0000313" key="4">
    <source>
        <dbReference type="EMBL" id="MDA4844455.1"/>
    </source>
</evidence>
<name>A0ABT4VJX5_9HYPH</name>
<dbReference type="RefSeq" id="WP_271087985.1">
    <property type="nucleotide sequence ID" value="NZ_JAPJZH010000002.1"/>
</dbReference>
<dbReference type="InterPro" id="IPR018389">
    <property type="entry name" value="DctP_fam"/>
</dbReference>